<dbReference type="RefSeq" id="WP_055658611.1">
    <property type="nucleotide sequence ID" value="NZ_CABIXC010000015.1"/>
</dbReference>
<organism evidence="2 3">
    <name type="scientific">Hungatella hathewayi</name>
    <dbReference type="NCBI Taxonomy" id="154046"/>
    <lineage>
        <taxon>Bacteria</taxon>
        <taxon>Bacillati</taxon>
        <taxon>Bacillota</taxon>
        <taxon>Clostridia</taxon>
        <taxon>Lachnospirales</taxon>
        <taxon>Lachnospiraceae</taxon>
        <taxon>Hungatella</taxon>
    </lineage>
</organism>
<dbReference type="InterPro" id="IPR010262">
    <property type="entry name" value="Arylsulfotransferase_bact"/>
</dbReference>
<gene>
    <name evidence="2" type="ORF">ERS852407_04542</name>
</gene>
<dbReference type="Gene3D" id="2.60.40.3100">
    <property type="entry name" value="Arylsulphate sulphotransferase monomer, N-terminal domain"/>
    <property type="match status" value="1"/>
</dbReference>
<keyword evidence="2" id="KW-0808">Transferase</keyword>
<protein>
    <submittedName>
        <fullName evidence="2">Arylsulfotransferase (ASST)</fullName>
    </submittedName>
</protein>
<dbReference type="Pfam" id="PF05935">
    <property type="entry name" value="Arylsulfotrans"/>
    <property type="match status" value="1"/>
</dbReference>
<name>A0A174JDG8_9FIRM</name>
<evidence type="ECO:0000313" key="3">
    <source>
        <dbReference type="Proteomes" id="UP000095651"/>
    </source>
</evidence>
<proteinExistence type="predicted"/>
<dbReference type="Proteomes" id="UP000095651">
    <property type="component" value="Unassembled WGS sequence"/>
</dbReference>
<evidence type="ECO:0000259" key="1">
    <source>
        <dbReference type="Pfam" id="PF17425"/>
    </source>
</evidence>
<dbReference type="AlphaFoldDB" id="A0A174JDG8"/>
<accession>A0A174JDG8</accession>
<sequence>MSAVHKKIEHIIESQFKAEETFLAEYRKGTYTFEQPFAVENPYLISPLTALILFETEKEEAITVTVKGTEAYGDFHFTTKKERSHMIPVYGLYADAKNTVILSDESGAESHVIIHTRPLPELVKRPTYVKENGPHMAEHLMFLSPTSDALIAGYDYRGDCRWYCSLNIVFAVHRLANGNILIGTERLVAPPYNTSGLYEMSLIGKIYTEYRIPGSYHHDHAELPNGDIIALTQDLGSGSVEDVVVLLDRRTGDVKKTWDLKDVLPMGAGAVSKNQNGYDWFHNNAVWYDEKTNSLSLSGRNEDAVVNLDFETGKINWILGDPECWPEEMADRYFFRTDDETLEWCYGQHACQILPDGDIMLFDNGCWRKKSDPEWYPEGERYSRGVRYEIDTDQMTIRQKWQYGKERGEEVFSPNISNIDYYGEGRYLVHFGSNGHVNGKVCTRTPMAHLAEGEVTFNSVSVELVDDEVMYELRLPASYFRAKKLPLYCEEETLVFGSGKQMGHLGVTEEFETEVPAEYGGEIPDSLCLEIREENDRFILHGKFENGQIVMVLLENGGEHHRYFVPTTKHAFSSICVGTFIEHDERIVNHPINKEGLKGRYEVKVLVEDKIYETGISVEC</sequence>
<dbReference type="Pfam" id="PF17425">
    <property type="entry name" value="Arylsulfotran_N"/>
    <property type="match status" value="1"/>
</dbReference>
<feature type="domain" description="Arylsulfotransferase N-terminal" evidence="1">
    <location>
        <begin position="39"/>
        <end position="106"/>
    </location>
</feature>
<dbReference type="PANTHER" id="PTHR35340:SF10">
    <property type="entry name" value="CYTOPLASMIC PROTEIN"/>
    <property type="match status" value="1"/>
</dbReference>
<dbReference type="GO" id="GO:0004062">
    <property type="term" value="F:aryl sulfotransferase activity"/>
    <property type="evidence" value="ECO:0007669"/>
    <property type="project" value="InterPro"/>
</dbReference>
<dbReference type="PANTHER" id="PTHR35340">
    <property type="entry name" value="PQQ ENZYME REPEAT PROTEIN-RELATED"/>
    <property type="match status" value="1"/>
</dbReference>
<dbReference type="InterPro" id="IPR038477">
    <property type="entry name" value="ASST_N_sf"/>
</dbReference>
<dbReference type="EMBL" id="CYZE01000015">
    <property type="protein sequence ID" value="CUO96286.1"/>
    <property type="molecule type" value="Genomic_DNA"/>
</dbReference>
<evidence type="ECO:0000313" key="2">
    <source>
        <dbReference type="EMBL" id="CUO96286.1"/>
    </source>
</evidence>
<dbReference type="InterPro" id="IPR035391">
    <property type="entry name" value="Arylsulfotran_N"/>
</dbReference>
<dbReference type="InterPro" id="IPR053143">
    <property type="entry name" value="Arylsulfate_ST"/>
</dbReference>
<reference evidence="2 3" key="1">
    <citation type="submission" date="2015-09" db="EMBL/GenBank/DDBJ databases">
        <authorList>
            <consortium name="Pathogen Informatics"/>
        </authorList>
    </citation>
    <scope>NUCLEOTIDE SEQUENCE [LARGE SCALE GENOMIC DNA]</scope>
    <source>
        <strain evidence="2 3">2789STDY5608850</strain>
    </source>
</reference>